<dbReference type="RefSeq" id="WP_227705275.1">
    <property type="nucleotide sequence ID" value="NZ_JBEAAL010000002.1"/>
</dbReference>
<proteinExistence type="predicted"/>
<dbReference type="Proteomes" id="UP001496627">
    <property type="component" value="Unassembled WGS sequence"/>
</dbReference>
<comment type="caution">
    <text evidence="1">The sequence shown here is derived from an EMBL/GenBank/DDBJ whole genome shotgun (WGS) entry which is preliminary data.</text>
</comment>
<dbReference type="EMBL" id="JBEAAL010000002">
    <property type="protein sequence ID" value="MEQ1404146.1"/>
    <property type="molecule type" value="Genomic_DNA"/>
</dbReference>
<name>A0ABV0LX18_9HYPH</name>
<protein>
    <submittedName>
        <fullName evidence="1">Uncharacterized protein</fullName>
    </submittedName>
</protein>
<evidence type="ECO:0000313" key="2">
    <source>
        <dbReference type="Proteomes" id="UP001496627"/>
    </source>
</evidence>
<sequence length="73" mass="7668">MLLKCVVEAFHDVAGNFGVTGHVLTSLRDETVVHPERVVDDEGAAIEQRKTTMLAALACLVVLAAGYSGKGAD</sequence>
<keyword evidence="2" id="KW-1185">Reference proteome</keyword>
<reference evidence="1 2" key="1">
    <citation type="submission" date="2024-05" db="EMBL/GenBank/DDBJ databases">
        <title>Neorhizobium sp. Rsf11, a plant growth promoting and heavy metal resistant PAH-degrader.</title>
        <authorList>
            <person name="Golubev S.N."/>
            <person name="Muratova A.Y."/>
            <person name="Markelova M.I."/>
        </authorList>
    </citation>
    <scope>NUCLEOTIDE SEQUENCE [LARGE SCALE GENOMIC DNA]</scope>
    <source>
        <strain evidence="1 2">Rsf11</strain>
    </source>
</reference>
<accession>A0ABV0LX18</accession>
<gene>
    <name evidence="1" type="ORF">ABK249_04315</name>
</gene>
<organism evidence="1 2">
    <name type="scientific">Neorhizobium phenanthreniclasticum</name>
    <dbReference type="NCBI Taxonomy" id="3157917"/>
    <lineage>
        <taxon>Bacteria</taxon>
        <taxon>Pseudomonadati</taxon>
        <taxon>Pseudomonadota</taxon>
        <taxon>Alphaproteobacteria</taxon>
        <taxon>Hyphomicrobiales</taxon>
        <taxon>Rhizobiaceae</taxon>
        <taxon>Rhizobium/Agrobacterium group</taxon>
        <taxon>Neorhizobium</taxon>
    </lineage>
</organism>
<evidence type="ECO:0000313" key="1">
    <source>
        <dbReference type="EMBL" id="MEQ1404146.1"/>
    </source>
</evidence>